<protein>
    <submittedName>
        <fullName evidence="2">Uncharacterized protein</fullName>
    </submittedName>
</protein>
<dbReference type="InterPro" id="IPR023213">
    <property type="entry name" value="CAT-like_dom_sf"/>
</dbReference>
<proteinExistence type="predicted"/>
<dbReference type="EMBL" id="JAACJM010000033">
    <property type="protein sequence ID" value="KAF5364441.1"/>
    <property type="molecule type" value="Genomic_DNA"/>
</dbReference>
<keyword evidence="3" id="KW-1185">Reference proteome</keyword>
<dbReference type="Gene3D" id="3.30.559.10">
    <property type="entry name" value="Chloramphenicol acetyltransferase-like domain"/>
    <property type="match status" value="2"/>
</dbReference>
<evidence type="ECO:0000256" key="1">
    <source>
        <dbReference type="ARBA" id="ARBA00022679"/>
    </source>
</evidence>
<name>A0A8H5GG88_9AGAR</name>
<dbReference type="Proteomes" id="UP000559256">
    <property type="component" value="Unassembled WGS sequence"/>
</dbReference>
<dbReference type="PANTHER" id="PTHR31642:SF310">
    <property type="entry name" value="FATTY ALCOHOL:CAFFEOYL-COA ACYLTRANSFERASE"/>
    <property type="match status" value="1"/>
</dbReference>
<dbReference type="AlphaFoldDB" id="A0A8H5GG88"/>
<accession>A0A8H5GG88</accession>
<dbReference type="PANTHER" id="PTHR31642">
    <property type="entry name" value="TRICHOTHECENE 3-O-ACETYLTRANSFERASE"/>
    <property type="match status" value="1"/>
</dbReference>
<dbReference type="SUPFAM" id="SSF52777">
    <property type="entry name" value="CoA-dependent acyltransferases"/>
    <property type="match status" value="1"/>
</dbReference>
<gene>
    <name evidence="2" type="ORF">D9758_010677</name>
</gene>
<reference evidence="2 3" key="1">
    <citation type="journal article" date="2020" name="ISME J.">
        <title>Uncovering the hidden diversity of litter-decomposition mechanisms in mushroom-forming fungi.</title>
        <authorList>
            <person name="Floudas D."/>
            <person name="Bentzer J."/>
            <person name="Ahren D."/>
            <person name="Johansson T."/>
            <person name="Persson P."/>
            <person name="Tunlid A."/>
        </authorList>
    </citation>
    <scope>NUCLEOTIDE SEQUENCE [LARGE SCALE GENOMIC DNA]</scope>
    <source>
        <strain evidence="2 3">CBS 291.85</strain>
    </source>
</reference>
<evidence type="ECO:0000313" key="2">
    <source>
        <dbReference type="EMBL" id="KAF5364441.1"/>
    </source>
</evidence>
<dbReference type="InterPro" id="IPR050317">
    <property type="entry name" value="Plant_Fungal_Acyltransferase"/>
</dbReference>
<dbReference type="GO" id="GO:0016747">
    <property type="term" value="F:acyltransferase activity, transferring groups other than amino-acyl groups"/>
    <property type="evidence" value="ECO:0007669"/>
    <property type="project" value="TreeGrafter"/>
</dbReference>
<comment type="caution">
    <text evidence="2">The sequence shown here is derived from an EMBL/GenBank/DDBJ whole genome shotgun (WGS) entry which is preliminary data.</text>
</comment>
<dbReference type="OrthoDB" id="1862401at2759"/>
<keyword evidence="1" id="KW-0808">Transferase</keyword>
<organism evidence="2 3">
    <name type="scientific">Tetrapyrgos nigripes</name>
    <dbReference type="NCBI Taxonomy" id="182062"/>
    <lineage>
        <taxon>Eukaryota</taxon>
        <taxon>Fungi</taxon>
        <taxon>Dikarya</taxon>
        <taxon>Basidiomycota</taxon>
        <taxon>Agaricomycotina</taxon>
        <taxon>Agaricomycetes</taxon>
        <taxon>Agaricomycetidae</taxon>
        <taxon>Agaricales</taxon>
        <taxon>Marasmiineae</taxon>
        <taxon>Marasmiaceae</taxon>
        <taxon>Tetrapyrgos</taxon>
    </lineage>
</organism>
<evidence type="ECO:0000313" key="3">
    <source>
        <dbReference type="Proteomes" id="UP000559256"/>
    </source>
</evidence>
<sequence>MSQIHWITPNLPTRLDNFKTMPLPGTDQTYFPVTFIHHVPGALSVDRLKEAIAQVLSIYPHAAGRLQRNEDNTVWEISLSRSPVPLTVVEAFPNQPVPTSQEIVSGYQPILDPPPWMFEPPVDAHKYPLIRWKLTRYSFGTITRMQRHESILVVHACHVLGDGSLVRYIQQTLSDLYQNPNGTPSVPLPTFENYWIAAERSRKSSPDISKARQEVLKEHLFDLQPAVANRTSSQDLSLKETEMQMQKWIDSTEAIQYQFSAEQMDLLQRIAMETQLPPFQTPVGGKQERLVRVSKADAILAYMFTVFNRVYPEKFDRLVNVIGYRGRKSSEPEAFPPSTSAGNLNFQVILPLKYSIPRAKQLDVGYMALVFRRMTLKFQHDHEFVKDAVRLNEYELDASQNDQAGSSSRWKPLGPGVLGANLLHHTPVHHAHFGFGPSKVRFWAHPSVPHYIRMFPANPEPLAEADSLDTAQAASEWQPAPKGAVSVVLRVEKQYAKSMMDVVKMDMEEMEVRNRALREPVRPTGTVDVWKRVPPRPDAEVHVPALHRL</sequence>